<organism evidence="1 2">
    <name type="scientific">Cohnella xylanilytica</name>
    <dbReference type="NCBI Taxonomy" id="557555"/>
    <lineage>
        <taxon>Bacteria</taxon>
        <taxon>Bacillati</taxon>
        <taxon>Bacillota</taxon>
        <taxon>Bacilli</taxon>
        <taxon>Bacillales</taxon>
        <taxon>Paenibacillaceae</taxon>
        <taxon>Cohnella</taxon>
    </lineage>
</organism>
<dbReference type="EMBL" id="JACJVR010000090">
    <property type="protein sequence ID" value="MBB6694380.1"/>
    <property type="molecule type" value="Genomic_DNA"/>
</dbReference>
<gene>
    <name evidence="1" type="ORF">H7B90_23570</name>
</gene>
<evidence type="ECO:0000313" key="1">
    <source>
        <dbReference type="EMBL" id="MBB6694380.1"/>
    </source>
</evidence>
<name>A0A841U8V6_9BACL</name>
<dbReference type="AlphaFoldDB" id="A0A841U8V6"/>
<evidence type="ECO:0000313" key="2">
    <source>
        <dbReference type="Proteomes" id="UP000553776"/>
    </source>
</evidence>
<comment type="caution">
    <text evidence="1">The sequence shown here is derived from an EMBL/GenBank/DDBJ whole genome shotgun (WGS) entry which is preliminary data.</text>
</comment>
<sequence length="159" mass="16417">MWSLIKWFKGPSNTGDQYVEVSMANPLPVTTVGSGTNIGSMTAEGTALPGAARTATTNSADLTNANGKGVIVVLDVSAVSDSPSITIKIQGKDSTSGKYYDIITSAAVTAISTTVLKVYPGLATAANSVANDIIPTTWRVVVTHSNTDSIQYSVGYSIV</sequence>
<accession>A0A841U8V6</accession>
<protein>
    <submittedName>
        <fullName evidence="1">Uncharacterized protein</fullName>
    </submittedName>
</protein>
<keyword evidence="2" id="KW-1185">Reference proteome</keyword>
<dbReference type="Proteomes" id="UP000553776">
    <property type="component" value="Unassembled WGS sequence"/>
</dbReference>
<proteinExistence type="predicted"/>
<reference evidence="1 2" key="1">
    <citation type="submission" date="2020-08" db="EMBL/GenBank/DDBJ databases">
        <title>Cohnella phylogeny.</title>
        <authorList>
            <person name="Dunlap C."/>
        </authorList>
    </citation>
    <scope>NUCLEOTIDE SEQUENCE [LARGE SCALE GENOMIC DNA]</scope>
    <source>
        <strain evidence="1 2">DSM 25239</strain>
    </source>
</reference>
<dbReference type="RefSeq" id="WP_185138350.1">
    <property type="nucleotide sequence ID" value="NZ_JACJVR010000090.1"/>
</dbReference>